<evidence type="ECO:0000256" key="6">
    <source>
        <dbReference type="ARBA" id="ARBA00023242"/>
    </source>
</evidence>
<evidence type="ECO:0000256" key="1">
    <source>
        <dbReference type="ARBA" id="ARBA00004167"/>
    </source>
</evidence>
<sequence>MLCQAEWGLKERMSAQFSPVKCCFILYKPISLIGLYLSLHWSICFGRKAKRNEELYEAIQRKDDTFYFVSFSGDYLLLSANSENSTAMPRMSLVMPAGTFHESTHMVKEHVPMVQIDCEVMSTKIIHVKESVIPPHLRQQYPRNSAQPNTAGTNVNVAAANLTKREQSSYSQNMSNHSRQLRLPLRNHTQRNG</sequence>
<proteinExistence type="inferred from homology"/>
<dbReference type="GO" id="GO:0000978">
    <property type="term" value="F:RNA polymerase II cis-regulatory region sequence-specific DNA binding"/>
    <property type="evidence" value="ECO:0007669"/>
    <property type="project" value="TreeGrafter"/>
</dbReference>
<evidence type="ECO:0000256" key="2">
    <source>
        <dbReference type="ARBA" id="ARBA00009050"/>
    </source>
</evidence>
<name>A0A6G5AAF5_RHIMP</name>
<accession>A0A6G5AAF5</accession>
<evidence type="ECO:0000313" key="8">
    <source>
        <dbReference type="EMBL" id="NIE47975.1"/>
    </source>
</evidence>
<dbReference type="VEuPathDB" id="VectorBase:LOC119161523"/>
<keyword evidence="4" id="KW-0238">DNA-binding</keyword>
<comment type="subcellular location">
    <subcellularLocation>
        <location evidence="1">Membrane</location>
        <topology evidence="1">Single-pass membrane protein</topology>
    </subcellularLocation>
</comment>
<dbReference type="EMBL" id="GIKN01005702">
    <property type="protein sequence ID" value="NIE47975.1"/>
    <property type="molecule type" value="Transcribed_RNA"/>
</dbReference>
<dbReference type="PANTHER" id="PTHR46164:SF3">
    <property type="entry name" value="ATF6, ISOFORM C"/>
    <property type="match status" value="1"/>
</dbReference>
<dbReference type="GO" id="GO:0016020">
    <property type="term" value="C:membrane"/>
    <property type="evidence" value="ECO:0007669"/>
    <property type="project" value="UniProtKB-SubCell"/>
</dbReference>
<keyword evidence="5" id="KW-0804">Transcription</keyword>
<feature type="compositionally biased region" description="Polar residues" evidence="7">
    <location>
        <begin position="168"/>
        <end position="178"/>
    </location>
</feature>
<reference evidence="8" key="1">
    <citation type="submission" date="2020-03" db="EMBL/GenBank/DDBJ databases">
        <title>A transcriptome and proteome of the tick Rhipicephalus microplus shaped by the genetic composition of its hosts and developmental stage.</title>
        <authorList>
            <person name="Garcia G.R."/>
            <person name="Ribeiro J.M.C."/>
            <person name="Maruyama S.R."/>
            <person name="Gardinasse L.G."/>
            <person name="Nelson K."/>
            <person name="Ferreira B.R."/>
            <person name="Andrade T.G."/>
            <person name="Santos I.K.F.M."/>
        </authorList>
    </citation>
    <scope>NUCLEOTIDE SEQUENCE</scope>
    <source>
        <strain evidence="8">NSGR</strain>
        <tissue evidence="8">Salivary glands</tissue>
    </source>
</reference>
<evidence type="ECO:0000256" key="7">
    <source>
        <dbReference type="SAM" id="MobiDB-lite"/>
    </source>
</evidence>
<feature type="region of interest" description="Disordered" evidence="7">
    <location>
        <begin position="165"/>
        <end position="193"/>
    </location>
</feature>
<protein>
    <submittedName>
        <fullName evidence="8">Uncharacterized protein</fullName>
    </submittedName>
</protein>
<dbReference type="InterPro" id="IPR051882">
    <property type="entry name" value="ATF_bZIP_TF"/>
</dbReference>
<keyword evidence="6" id="KW-0539">Nucleus</keyword>
<evidence type="ECO:0000256" key="3">
    <source>
        <dbReference type="ARBA" id="ARBA00023015"/>
    </source>
</evidence>
<dbReference type="OrthoDB" id="6492347at2759"/>
<organism evidence="8">
    <name type="scientific">Rhipicephalus microplus</name>
    <name type="common">Cattle tick</name>
    <name type="synonym">Boophilus microplus</name>
    <dbReference type="NCBI Taxonomy" id="6941"/>
    <lineage>
        <taxon>Eukaryota</taxon>
        <taxon>Metazoa</taxon>
        <taxon>Ecdysozoa</taxon>
        <taxon>Arthropoda</taxon>
        <taxon>Chelicerata</taxon>
        <taxon>Arachnida</taxon>
        <taxon>Acari</taxon>
        <taxon>Parasitiformes</taxon>
        <taxon>Ixodida</taxon>
        <taxon>Ixodoidea</taxon>
        <taxon>Ixodidae</taxon>
        <taxon>Rhipicephalinae</taxon>
        <taxon>Rhipicephalus</taxon>
        <taxon>Boophilus</taxon>
    </lineage>
</organism>
<keyword evidence="3" id="KW-0805">Transcription regulation</keyword>
<comment type="similarity">
    <text evidence="2">Belongs to the bZIP family. ATF subfamily.</text>
</comment>
<evidence type="ECO:0000256" key="4">
    <source>
        <dbReference type="ARBA" id="ARBA00023125"/>
    </source>
</evidence>
<dbReference type="GO" id="GO:0030968">
    <property type="term" value="P:endoplasmic reticulum unfolded protein response"/>
    <property type="evidence" value="ECO:0007669"/>
    <property type="project" value="TreeGrafter"/>
</dbReference>
<evidence type="ECO:0000256" key="5">
    <source>
        <dbReference type="ARBA" id="ARBA00023163"/>
    </source>
</evidence>
<dbReference type="GO" id="GO:0000981">
    <property type="term" value="F:DNA-binding transcription factor activity, RNA polymerase II-specific"/>
    <property type="evidence" value="ECO:0007669"/>
    <property type="project" value="TreeGrafter"/>
</dbReference>
<dbReference type="GO" id="GO:0005634">
    <property type="term" value="C:nucleus"/>
    <property type="evidence" value="ECO:0007669"/>
    <property type="project" value="TreeGrafter"/>
</dbReference>
<dbReference type="PANTHER" id="PTHR46164">
    <property type="entry name" value="ATF6, ISOFORM C"/>
    <property type="match status" value="1"/>
</dbReference>
<dbReference type="AlphaFoldDB" id="A0A6G5AAF5"/>